<feature type="transmembrane region" description="Helical" evidence="9">
    <location>
        <begin position="320"/>
        <end position="341"/>
    </location>
</feature>
<feature type="transmembrane region" description="Helical" evidence="9">
    <location>
        <begin position="72"/>
        <end position="94"/>
    </location>
</feature>
<comment type="caution">
    <text evidence="11">The sequence shown here is derived from an EMBL/GenBank/DDBJ whole genome shotgun (WGS) entry which is preliminary data.</text>
</comment>
<keyword evidence="4 8" id="KW-0762">Sugar transport</keyword>
<dbReference type="Pfam" id="PF02378">
    <property type="entry name" value="PTS_EIIC"/>
    <property type="match status" value="1"/>
</dbReference>
<evidence type="ECO:0000313" key="11">
    <source>
        <dbReference type="EMBL" id="MDZ5759234.1"/>
    </source>
</evidence>
<evidence type="ECO:0000256" key="3">
    <source>
        <dbReference type="ARBA" id="ARBA00022475"/>
    </source>
</evidence>
<gene>
    <name evidence="11" type="ORF">RAK27_11235</name>
</gene>
<dbReference type="GeneID" id="83604806"/>
<dbReference type="Proteomes" id="UP001290462">
    <property type="component" value="Unassembled WGS sequence"/>
</dbReference>
<keyword evidence="5 9" id="KW-0812">Transmembrane</keyword>
<dbReference type="InterPro" id="IPR004501">
    <property type="entry name" value="PTS_EIIC_3"/>
</dbReference>
<dbReference type="PANTHER" id="PTHR33989:SF4">
    <property type="entry name" value="PTS SYSTEM N,N'-DIACETYLCHITOBIOSE-SPECIFIC EIIC COMPONENT"/>
    <property type="match status" value="1"/>
</dbReference>
<dbReference type="GO" id="GO:0005886">
    <property type="term" value="C:plasma membrane"/>
    <property type="evidence" value="ECO:0007669"/>
    <property type="project" value="UniProtKB-SubCell"/>
</dbReference>
<dbReference type="GO" id="GO:0009401">
    <property type="term" value="P:phosphoenolpyruvate-dependent sugar phosphotransferase system"/>
    <property type="evidence" value="ECO:0007669"/>
    <property type="project" value="InterPro"/>
</dbReference>
<evidence type="ECO:0000256" key="8">
    <source>
        <dbReference type="PIRNR" id="PIRNR006351"/>
    </source>
</evidence>
<organism evidence="11 12">
    <name type="scientific">Carnobacterium maltaromaticum</name>
    <name type="common">Carnobacterium piscicola</name>
    <dbReference type="NCBI Taxonomy" id="2751"/>
    <lineage>
        <taxon>Bacteria</taxon>
        <taxon>Bacillati</taxon>
        <taxon>Bacillota</taxon>
        <taxon>Bacilli</taxon>
        <taxon>Lactobacillales</taxon>
        <taxon>Carnobacteriaceae</taxon>
        <taxon>Carnobacterium</taxon>
    </lineage>
</organism>
<evidence type="ECO:0000256" key="4">
    <source>
        <dbReference type="ARBA" id="ARBA00022597"/>
    </source>
</evidence>
<keyword evidence="6 9" id="KW-1133">Transmembrane helix</keyword>
<dbReference type="NCBIfam" id="TIGR00410">
    <property type="entry name" value="lacE"/>
    <property type="match status" value="1"/>
</dbReference>
<proteinExistence type="predicted"/>
<feature type="transmembrane region" description="Helical" evidence="9">
    <location>
        <begin position="212"/>
        <end position="233"/>
    </location>
</feature>
<evidence type="ECO:0000256" key="2">
    <source>
        <dbReference type="ARBA" id="ARBA00022448"/>
    </source>
</evidence>
<keyword evidence="2 8" id="KW-0813">Transport</keyword>
<accession>A0AAW9JVC8</accession>
<comment type="function">
    <text evidence="8">The phosphoenolpyruvate-dependent sugar phosphotransferase system (PTS), a major carbohydrate active -transport system, catalyzes the phosphorylation of incoming sugar substrates concomitant with their translocation across the cell membrane.</text>
</comment>
<feature type="transmembrane region" description="Helical" evidence="9">
    <location>
        <begin position="428"/>
        <end position="450"/>
    </location>
</feature>
<feature type="transmembrane region" description="Helical" evidence="9">
    <location>
        <begin position="401"/>
        <end position="421"/>
    </location>
</feature>
<feature type="transmembrane region" description="Helical" evidence="9">
    <location>
        <begin position="31"/>
        <end position="52"/>
    </location>
</feature>
<evidence type="ECO:0000256" key="7">
    <source>
        <dbReference type="ARBA" id="ARBA00023136"/>
    </source>
</evidence>
<evidence type="ECO:0000259" key="10">
    <source>
        <dbReference type="PROSITE" id="PS51105"/>
    </source>
</evidence>
<dbReference type="GO" id="GO:1902815">
    <property type="term" value="P:N,N'-diacetylchitobiose import"/>
    <property type="evidence" value="ECO:0007669"/>
    <property type="project" value="TreeGrafter"/>
</dbReference>
<dbReference type="PROSITE" id="PS51105">
    <property type="entry name" value="PTS_EIIC_TYPE_3"/>
    <property type="match status" value="1"/>
</dbReference>
<evidence type="ECO:0000256" key="1">
    <source>
        <dbReference type="ARBA" id="ARBA00004651"/>
    </source>
</evidence>
<dbReference type="EMBL" id="JAVBVO010000003">
    <property type="protein sequence ID" value="MDZ5759234.1"/>
    <property type="molecule type" value="Genomic_DNA"/>
</dbReference>
<dbReference type="InterPro" id="IPR051088">
    <property type="entry name" value="PTS_Sugar-EIIC/EIIB"/>
</dbReference>
<dbReference type="InterPro" id="IPR004796">
    <property type="entry name" value="PTS_IIC_cello"/>
</dbReference>
<reference evidence="11" key="1">
    <citation type="submission" date="2023-08" db="EMBL/GenBank/DDBJ databases">
        <title>Genomic characterization of piscicolin 126 produced by Carnobacterium maltaromaticum CM22 strain isolated from salmon (Salmo salar).</title>
        <authorList>
            <person name="Gonzalez-Gragera E."/>
            <person name="Garcia-Lopez J.D."/>
            <person name="Teso-Perez C."/>
            <person name="Gimenez-Hernandez I."/>
            <person name="Peralta-Sanchez J.M."/>
            <person name="Valdivia E."/>
            <person name="Montalban-Lopez M."/>
            <person name="Martin-Platero A.M."/>
            <person name="Banos A."/>
            <person name="Martinez-Bueno M."/>
        </authorList>
    </citation>
    <scope>NUCLEOTIDE SEQUENCE</scope>
    <source>
        <strain evidence="11">CM22</strain>
    </source>
</reference>
<evidence type="ECO:0000313" key="12">
    <source>
        <dbReference type="Proteomes" id="UP001290462"/>
    </source>
</evidence>
<comment type="subcellular location">
    <subcellularLocation>
        <location evidence="1">Cell membrane</location>
        <topology evidence="1">Multi-pass membrane protein</topology>
    </subcellularLocation>
</comment>
<feature type="transmembrane region" description="Helical" evidence="9">
    <location>
        <begin position="106"/>
        <end position="125"/>
    </location>
</feature>
<dbReference type="PANTHER" id="PTHR33989">
    <property type="match status" value="1"/>
</dbReference>
<sequence>MNGLMNWLEKYIIPVASKIGSQKHLVALRDAFIATMPATMAGSVAVLLNAFFRDFPTEWGWLGFVEFMKPVVAVNGFVWTGTLAIMAVVFSMTLGYNLAKAYNVDALSGAVVSLTAFFMGLTQTASTALTLDGELPKKAISMITAAGGTVTDGNVISAEAWGFFNFGKHMGGTGLFTAIIFGFIATIIFSKLMLAKITIKMPDSVPPAVAKAFAAIIPATVALYICGIINYGFTTLTGQPIIDWITETIQTPLLALSQGFGAVILIVFLVHLLWFFGIHGTNVMAPVLQTIYGSAMTTNMNAYQRKEMIPYKWVAGSFEAFVWPGGAGVTLMLIVAILIFSKRADSRTVGKLALGPGIFNINEPVMFGMPIVLNPLYMIPFILAPMATASVAYVATMAGLVNPVVVSVIWVMPAGISGFLATGGDWRAIILTLVNLGVALVIWMPFVLAANKVPLED</sequence>
<feature type="transmembrane region" description="Helical" evidence="9">
    <location>
        <begin position="253"/>
        <end position="276"/>
    </location>
</feature>
<evidence type="ECO:0000256" key="5">
    <source>
        <dbReference type="ARBA" id="ARBA00022692"/>
    </source>
</evidence>
<evidence type="ECO:0000256" key="6">
    <source>
        <dbReference type="ARBA" id="ARBA00022989"/>
    </source>
</evidence>
<feature type="domain" description="PTS EIIC type-3" evidence="10">
    <location>
        <begin position="8"/>
        <end position="446"/>
    </location>
</feature>
<dbReference type="InterPro" id="IPR003352">
    <property type="entry name" value="PTS_EIIC"/>
</dbReference>
<dbReference type="AlphaFoldDB" id="A0AAW9JVC8"/>
<dbReference type="PIRSF" id="PIRSF006351">
    <property type="entry name" value="PTS_EIIC-Cellobiose"/>
    <property type="match status" value="1"/>
</dbReference>
<name>A0AAW9JVC8_CARML</name>
<protein>
    <recommendedName>
        <fullName evidence="8">Permease IIC component</fullName>
    </recommendedName>
</protein>
<dbReference type="RefSeq" id="WP_015077610.1">
    <property type="nucleotide sequence ID" value="NZ_BJOJ01000045.1"/>
</dbReference>
<keyword evidence="7 8" id="KW-0472">Membrane</keyword>
<feature type="transmembrane region" description="Helical" evidence="9">
    <location>
        <begin position="173"/>
        <end position="192"/>
    </location>
</feature>
<dbReference type="GO" id="GO:0008982">
    <property type="term" value="F:protein-N(PI)-phosphohistidine-sugar phosphotransferase activity"/>
    <property type="evidence" value="ECO:0007669"/>
    <property type="project" value="UniProtKB-UniRule"/>
</dbReference>
<evidence type="ECO:0000256" key="9">
    <source>
        <dbReference type="SAM" id="Phobius"/>
    </source>
</evidence>
<keyword evidence="3 8" id="KW-1003">Cell membrane</keyword>